<dbReference type="Proteomes" id="UP000887576">
    <property type="component" value="Unplaced"/>
</dbReference>
<reference evidence="2" key="1">
    <citation type="submission" date="2022-11" db="UniProtKB">
        <authorList>
            <consortium name="WormBaseParasite"/>
        </authorList>
    </citation>
    <scope>IDENTIFICATION</scope>
</reference>
<dbReference type="WBParaSite" id="JU765_v2.g54.t3">
    <property type="protein sequence ID" value="JU765_v2.g54.t3"/>
    <property type="gene ID" value="JU765_v2.g54"/>
</dbReference>
<protein>
    <submittedName>
        <fullName evidence="2">Uncharacterized protein</fullName>
    </submittedName>
</protein>
<organism evidence="1 2">
    <name type="scientific">Panagrolaimus sp. JU765</name>
    <dbReference type="NCBI Taxonomy" id="591449"/>
    <lineage>
        <taxon>Eukaryota</taxon>
        <taxon>Metazoa</taxon>
        <taxon>Ecdysozoa</taxon>
        <taxon>Nematoda</taxon>
        <taxon>Chromadorea</taxon>
        <taxon>Rhabditida</taxon>
        <taxon>Tylenchina</taxon>
        <taxon>Panagrolaimomorpha</taxon>
        <taxon>Panagrolaimoidea</taxon>
        <taxon>Panagrolaimidae</taxon>
        <taxon>Panagrolaimus</taxon>
    </lineage>
</organism>
<name>A0AC34RBJ3_9BILA</name>
<evidence type="ECO:0000313" key="2">
    <source>
        <dbReference type="WBParaSite" id="JU765_v2.g54.t3"/>
    </source>
</evidence>
<accession>A0AC34RBJ3</accession>
<proteinExistence type="predicted"/>
<evidence type="ECO:0000313" key="1">
    <source>
        <dbReference type="Proteomes" id="UP000887576"/>
    </source>
</evidence>
<sequence>MRIKELEQMIRKNVSAVKSSFNGNSAAAEAQGAKLTAHSAMVEIKKLLIEAADTLHKLPIDEAYDTVRKETELKCAERVQNAIHFCERVFGEMEKKETELKCAERVQNAIQFCERVFGEMEKCEAEGKECDEFFELPKGAEPNGIEYIILKLHERWRTKHHQLLESETFLENQQQICRELESRLSDAQEKLAEFESRRSSESAARLTAKQADNDALFRATSELANTNVALQNQVDELQEKLAQVEDVQVESETKLKKLEQHENVGGVIAEKSKTTANAEATVPSVVKPKKVVTESKPLTVNIESEQSIVAEKVENAAAVVPSTKTIPKKTIKIVAQKEKSPTVTVPKKPEVSPKPAPVEDDWGWNDDTQEESSYATAVTNLPLSKSNDKKVSPNAVEKKEESSWGAWDEDGQQQNDSNDWGAWDDEPARPVKKVEKRSEASRTEKKSPKLEEKKDDWGWGESEEQEESPVVESKKKVENKKQEKPASNVIKQSKPSPSADWAWDESEDQDSSAAKPKAKSKSKKHEETKVEDDDWGW</sequence>